<comment type="caution">
    <text evidence="3">The sequence shown here is derived from an EMBL/GenBank/DDBJ whole genome shotgun (WGS) entry which is preliminary data.</text>
</comment>
<name>A0ABS7K0Y9_9BACI</name>
<sequence>MFEKVIEPRMSETDRAGHINNTVIPVWFESGRDEIFKLFTPDLSADDWKMVIINFHVDFVHQLFYGKPVIVKTWIKEIGNTSLKVYEEIHQEGTLCARGEAVYVNFDLKKQKTERIPEDIRTILSLHLVGNQ</sequence>
<keyword evidence="2" id="KW-0378">Hydrolase</keyword>
<comment type="similarity">
    <text evidence="1">Belongs to the 4-hydroxybenzoyl-CoA thioesterase family.</text>
</comment>
<dbReference type="Proteomes" id="UP000769780">
    <property type="component" value="Unassembled WGS sequence"/>
</dbReference>
<organism evidence="3 4">
    <name type="scientific">Mesobacillus maritimus</name>
    <dbReference type="NCBI Taxonomy" id="1643336"/>
    <lineage>
        <taxon>Bacteria</taxon>
        <taxon>Bacillati</taxon>
        <taxon>Bacillota</taxon>
        <taxon>Bacilli</taxon>
        <taxon>Bacillales</taxon>
        <taxon>Bacillaceae</taxon>
        <taxon>Mesobacillus</taxon>
    </lineage>
</organism>
<dbReference type="SUPFAM" id="SSF54637">
    <property type="entry name" value="Thioesterase/thiol ester dehydrase-isomerase"/>
    <property type="match status" value="1"/>
</dbReference>
<evidence type="ECO:0000256" key="1">
    <source>
        <dbReference type="ARBA" id="ARBA00005953"/>
    </source>
</evidence>
<proteinExistence type="inferred from homology"/>
<evidence type="ECO:0000313" key="4">
    <source>
        <dbReference type="Proteomes" id="UP000769780"/>
    </source>
</evidence>
<evidence type="ECO:0000256" key="2">
    <source>
        <dbReference type="ARBA" id="ARBA00022801"/>
    </source>
</evidence>
<reference evidence="3 4" key="1">
    <citation type="submission" date="2020-07" db="EMBL/GenBank/DDBJ databases">
        <title>Fungal Genomes of the International Space Station.</title>
        <authorList>
            <person name="Seuylemezian A."/>
            <person name="Singh N.K."/>
            <person name="Wood J."/>
            <person name="Venkateswaran K."/>
        </authorList>
    </citation>
    <scope>NUCLEOTIDE SEQUENCE [LARGE SCALE GENOMIC DNA]</scope>
    <source>
        <strain evidence="3 4">PL-B2</strain>
    </source>
</reference>
<keyword evidence="4" id="KW-1185">Reference proteome</keyword>
<dbReference type="InterPro" id="IPR050563">
    <property type="entry name" value="4-hydroxybenzoyl-CoA_TE"/>
</dbReference>
<evidence type="ECO:0000313" key="3">
    <source>
        <dbReference type="EMBL" id="MBY0095922.1"/>
    </source>
</evidence>
<dbReference type="EMBL" id="JACWFH010000007">
    <property type="protein sequence ID" value="MBY0095922.1"/>
    <property type="molecule type" value="Genomic_DNA"/>
</dbReference>
<dbReference type="RefSeq" id="WP_221871335.1">
    <property type="nucleotide sequence ID" value="NZ_JACWFH010000007.1"/>
</dbReference>
<dbReference type="PANTHER" id="PTHR31793:SF27">
    <property type="entry name" value="NOVEL THIOESTERASE SUPERFAMILY DOMAIN AND SAPOSIN A-TYPE DOMAIN CONTAINING PROTEIN (0610012H03RIK)"/>
    <property type="match status" value="1"/>
</dbReference>
<dbReference type="CDD" id="cd00586">
    <property type="entry name" value="4HBT"/>
    <property type="match status" value="1"/>
</dbReference>
<dbReference type="InterPro" id="IPR029069">
    <property type="entry name" value="HotDog_dom_sf"/>
</dbReference>
<protein>
    <submittedName>
        <fullName evidence="3">Acyl-CoA thioesterase</fullName>
    </submittedName>
</protein>
<accession>A0ABS7K0Y9</accession>
<dbReference type="Gene3D" id="3.10.129.10">
    <property type="entry name" value="Hotdog Thioesterase"/>
    <property type="match status" value="1"/>
</dbReference>
<gene>
    <name evidence="3" type="ORF">H0185_03765</name>
</gene>
<dbReference type="Pfam" id="PF13279">
    <property type="entry name" value="4HBT_2"/>
    <property type="match status" value="1"/>
</dbReference>
<dbReference type="PANTHER" id="PTHR31793">
    <property type="entry name" value="4-HYDROXYBENZOYL-COA THIOESTERASE FAMILY MEMBER"/>
    <property type="match status" value="1"/>
</dbReference>